<accession>A0A9W9K432</accession>
<comment type="cofactor">
    <cofactor evidence="3">
        <name>Co(2+)</name>
        <dbReference type="ChEBI" id="CHEBI:48828"/>
    </cofactor>
</comment>
<dbReference type="InterPro" id="IPR039356">
    <property type="entry name" value="YfbR/HDDC2"/>
</dbReference>
<evidence type="ECO:0000259" key="10">
    <source>
        <dbReference type="SMART" id="SM00471"/>
    </source>
</evidence>
<dbReference type="InterPro" id="IPR027417">
    <property type="entry name" value="P-loop_NTPase"/>
</dbReference>
<dbReference type="SMART" id="SM00471">
    <property type="entry name" value="HDc"/>
    <property type="match status" value="1"/>
</dbReference>
<comment type="function">
    <text evidence="4">Catalyzes the dephosphorylation of the nucleoside 5'-monophosphates deoxyadenosine monophosphate (dAMP), deoxycytidine monophosphate (dCMP), deoxyguanosine monophosphate (dGMP) and deoxythymidine monophosphate (dTMP).</text>
</comment>
<evidence type="ECO:0000256" key="4">
    <source>
        <dbReference type="ARBA" id="ARBA00004074"/>
    </source>
</evidence>
<evidence type="ECO:0000256" key="8">
    <source>
        <dbReference type="ARBA" id="ARBA00022723"/>
    </source>
</evidence>
<name>A0A9W9K432_9EURO</name>
<dbReference type="OrthoDB" id="442176at2759"/>
<dbReference type="SUPFAM" id="SSF109604">
    <property type="entry name" value="HD-domain/PDEase-like"/>
    <property type="match status" value="1"/>
</dbReference>
<evidence type="ECO:0000256" key="7">
    <source>
        <dbReference type="ARBA" id="ARBA00012964"/>
    </source>
</evidence>
<dbReference type="GeneID" id="81396947"/>
<dbReference type="RefSeq" id="XP_056510578.1">
    <property type="nucleotide sequence ID" value="XM_056657778.1"/>
</dbReference>
<comment type="catalytic activity">
    <reaction evidence="1">
        <text>a 2'-deoxyribonucleoside 5'-phosphate + H2O = a 2'-deoxyribonucleoside + phosphate</text>
        <dbReference type="Rhea" id="RHEA:36167"/>
        <dbReference type="ChEBI" id="CHEBI:15377"/>
        <dbReference type="ChEBI" id="CHEBI:18274"/>
        <dbReference type="ChEBI" id="CHEBI:43474"/>
        <dbReference type="ChEBI" id="CHEBI:65317"/>
        <dbReference type="EC" id="3.1.3.89"/>
    </reaction>
</comment>
<dbReference type="Pfam" id="PF13023">
    <property type="entry name" value="HD_3"/>
    <property type="match status" value="1"/>
</dbReference>
<evidence type="ECO:0000256" key="9">
    <source>
        <dbReference type="ARBA" id="ARBA00022801"/>
    </source>
</evidence>
<evidence type="ECO:0000256" key="1">
    <source>
        <dbReference type="ARBA" id="ARBA00001638"/>
    </source>
</evidence>
<dbReference type="GO" id="GO:0005737">
    <property type="term" value="C:cytoplasm"/>
    <property type="evidence" value="ECO:0007669"/>
    <property type="project" value="TreeGrafter"/>
</dbReference>
<protein>
    <recommendedName>
        <fullName evidence="7">5'-deoxynucleotidase</fullName>
        <ecNumber evidence="7">3.1.3.89</ecNumber>
    </recommendedName>
</protein>
<dbReference type="Proteomes" id="UP001141434">
    <property type="component" value="Unassembled WGS sequence"/>
</dbReference>
<dbReference type="PANTHER" id="PTHR11845">
    <property type="entry name" value="5'-DEOXYNUCLEOTIDASE HDDC2"/>
    <property type="match status" value="1"/>
</dbReference>
<dbReference type="InterPro" id="IPR003607">
    <property type="entry name" value="HD/PDEase_dom"/>
</dbReference>
<dbReference type="AlphaFoldDB" id="A0A9W9K432"/>
<proteinExistence type="inferred from homology"/>
<keyword evidence="12" id="KW-1185">Reference proteome</keyword>
<keyword evidence="9" id="KW-0378">Hydrolase</keyword>
<dbReference type="EC" id="3.1.3.89" evidence="7"/>
<dbReference type="GO" id="GO:0002953">
    <property type="term" value="F:5'-deoxynucleotidase activity"/>
    <property type="evidence" value="ECO:0007669"/>
    <property type="project" value="UniProtKB-EC"/>
</dbReference>
<gene>
    <name evidence="11" type="ORF">NUU61_007253</name>
</gene>
<evidence type="ECO:0000256" key="5">
    <source>
        <dbReference type="ARBA" id="ARBA00009999"/>
    </source>
</evidence>
<comment type="caution">
    <text evidence="11">The sequence shown here is derived from an EMBL/GenBank/DDBJ whole genome shotgun (WGS) entry which is preliminary data.</text>
</comment>
<evidence type="ECO:0000313" key="11">
    <source>
        <dbReference type="EMBL" id="KAJ5092383.1"/>
    </source>
</evidence>
<dbReference type="InterPro" id="IPR006674">
    <property type="entry name" value="HD_domain"/>
</dbReference>
<comment type="cofactor">
    <cofactor evidence="2">
        <name>Mn(2+)</name>
        <dbReference type="ChEBI" id="CHEBI:29035"/>
    </cofactor>
</comment>
<evidence type="ECO:0000256" key="6">
    <source>
        <dbReference type="ARBA" id="ARBA00011738"/>
    </source>
</evidence>
<dbReference type="EMBL" id="JAPMSZ010000009">
    <property type="protein sequence ID" value="KAJ5092383.1"/>
    <property type="molecule type" value="Genomic_DNA"/>
</dbReference>
<evidence type="ECO:0000256" key="3">
    <source>
        <dbReference type="ARBA" id="ARBA00001941"/>
    </source>
</evidence>
<evidence type="ECO:0000256" key="2">
    <source>
        <dbReference type="ARBA" id="ARBA00001936"/>
    </source>
</evidence>
<dbReference type="GO" id="GO:0046872">
    <property type="term" value="F:metal ion binding"/>
    <property type="evidence" value="ECO:0007669"/>
    <property type="project" value="UniProtKB-KW"/>
</dbReference>
<feature type="domain" description="HD/PDEase" evidence="10">
    <location>
        <begin position="29"/>
        <end position="133"/>
    </location>
</feature>
<dbReference type="PANTHER" id="PTHR11845:SF13">
    <property type="entry name" value="5'-DEOXYNUCLEOTIDASE HDDC2"/>
    <property type="match status" value="1"/>
</dbReference>
<dbReference type="Gene3D" id="1.10.3210.10">
    <property type="entry name" value="Hypothetical protein af1432"/>
    <property type="match status" value="1"/>
</dbReference>
<organism evidence="11 12">
    <name type="scientific">Penicillium alfredii</name>
    <dbReference type="NCBI Taxonomy" id="1506179"/>
    <lineage>
        <taxon>Eukaryota</taxon>
        <taxon>Fungi</taxon>
        <taxon>Dikarya</taxon>
        <taxon>Ascomycota</taxon>
        <taxon>Pezizomycotina</taxon>
        <taxon>Eurotiomycetes</taxon>
        <taxon>Eurotiomycetidae</taxon>
        <taxon>Eurotiales</taxon>
        <taxon>Aspergillaceae</taxon>
        <taxon>Penicillium</taxon>
    </lineage>
</organism>
<comment type="subunit">
    <text evidence="6">Homodimer.</text>
</comment>
<evidence type="ECO:0000313" key="12">
    <source>
        <dbReference type="Proteomes" id="UP001141434"/>
    </source>
</evidence>
<reference evidence="11" key="2">
    <citation type="journal article" date="2023" name="IMA Fungus">
        <title>Comparative genomic study of the Penicillium genus elucidates a diverse pangenome and 15 lateral gene transfer events.</title>
        <authorList>
            <person name="Petersen C."/>
            <person name="Sorensen T."/>
            <person name="Nielsen M.R."/>
            <person name="Sondergaard T.E."/>
            <person name="Sorensen J.L."/>
            <person name="Fitzpatrick D.A."/>
            <person name="Frisvad J.C."/>
            <person name="Nielsen K.L."/>
        </authorList>
    </citation>
    <scope>NUCLEOTIDE SEQUENCE</scope>
    <source>
        <strain evidence="11">IBT 34128</strain>
    </source>
</reference>
<reference evidence="11" key="1">
    <citation type="submission" date="2022-11" db="EMBL/GenBank/DDBJ databases">
        <authorList>
            <person name="Petersen C."/>
        </authorList>
    </citation>
    <scope>NUCLEOTIDE SEQUENCE</scope>
    <source>
        <strain evidence="11">IBT 34128</strain>
    </source>
</reference>
<keyword evidence="8" id="KW-0479">Metal-binding</keyword>
<dbReference type="Gene3D" id="3.40.50.300">
    <property type="entry name" value="P-loop containing nucleotide triphosphate hydrolases"/>
    <property type="match status" value="1"/>
</dbReference>
<comment type="similarity">
    <text evidence="5">Belongs to the HDDC2 family.</text>
</comment>
<sequence>MEATPLPFLHAIETLKHLPRTGWLRTVQNPESVAAHSFRVAILAMLAPENLNLDRAKCIQMALIHDLAESVIGDIPTFAGYLESLLQVYNPERAKEISMLWLEYEKGETPEAKWVREMDKFECLVQAHEYEQRTFGQKDLSEFQGLSAKVHSQEAGRWAESLSRERKDHLAKRKQRLPIIFITGDVDTSEKIARYTSTALSLPHISVTQILREKAKDVKYPHHTIIQNCLDKGFDVPAGLPVGLLEDEITALDGRPWSIISGFPNDTEQLAEFEKKVQNSNFAFYVECTPYTDNPPLDGAMHTWRSSAVDFKKNLESSAAYFELIGSTTEQRTVSEEELCEVVVKSVKDLIAHANAHGEENP</sequence>